<organism evidence="2 3">
    <name type="scientific">Urochloa decumbens</name>
    <dbReference type="NCBI Taxonomy" id="240449"/>
    <lineage>
        <taxon>Eukaryota</taxon>
        <taxon>Viridiplantae</taxon>
        <taxon>Streptophyta</taxon>
        <taxon>Embryophyta</taxon>
        <taxon>Tracheophyta</taxon>
        <taxon>Spermatophyta</taxon>
        <taxon>Magnoliopsida</taxon>
        <taxon>Liliopsida</taxon>
        <taxon>Poales</taxon>
        <taxon>Poaceae</taxon>
        <taxon>PACMAD clade</taxon>
        <taxon>Panicoideae</taxon>
        <taxon>Panicodae</taxon>
        <taxon>Paniceae</taxon>
        <taxon>Melinidinae</taxon>
        <taxon>Urochloa</taxon>
    </lineage>
</organism>
<protein>
    <submittedName>
        <fullName evidence="2">Uncharacterized protein</fullName>
    </submittedName>
</protein>
<reference evidence="2 3" key="2">
    <citation type="submission" date="2024-10" db="EMBL/GenBank/DDBJ databases">
        <authorList>
            <person name="Ryan C."/>
        </authorList>
    </citation>
    <scope>NUCLEOTIDE SEQUENCE [LARGE SCALE GENOMIC DNA]</scope>
</reference>
<reference evidence="3" key="1">
    <citation type="submission" date="2024-06" db="EMBL/GenBank/DDBJ databases">
        <authorList>
            <person name="Ryan C."/>
        </authorList>
    </citation>
    <scope>NUCLEOTIDE SEQUENCE [LARGE SCALE GENOMIC DNA]</scope>
</reference>
<keyword evidence="3" id="KW-1185">Reference proteome</keyword>
<feature type="region of interest" description="Disordered" evidence="1">
    <location>
        <begin position="298"/>
        <end position="318"/>
    </location>
</feature>
<accession>A0ABC9F4K7</accession>
<dbReference type="EMBL" id="OZ075115">
    <property type="protein sequence ID" value="CAL5069498.1"/>
    <property type="molecule type" value="Genomic_DNA"/>
</dbReference>
<sequence length="502" mass="50966">MSDEHIKLSMEPTRSHEQQQIAFASDHACSERRTTGGPASNTCRSIDRSQGGRDGQRDTGHRGREAHGRCGGAAVLLRVGLVGRVVTHRRVGGGHVGRVRRGRGRGVRGRFGLLLLLAGGLGGGSGRGGLGSRSRSGHVGGRSGRRRGGRRAAEELGREQHLVDREDDRRGVVEHGGRDAGLVLAGVQRYVVAAGDDGEVVLARAGGGQGLDVALGGLERGLGSVLRQRVVLQERDEVGAGELAQIGEVLGLEGVVVGGEQRERLVHGRLVCLDDPGRDDEARELLAAGLLEEVGEVDGGGGRGAEEAREGDGVGDLEDGEGGGLLIDALGVGGLELGAWRGGGEPDLAAAEVGDVDVAHVAGGLAGLLVEGGGELGAGVEGVQLLLVEVVEEGEEAERVLDVGEGEVGDERGHGAVGEHEDGHRVLAVDLVAHLGLGEVAVVQRVLRPPVEDRRDVVGGVGGGGGGGEGRGGEGEEEEEGEVAAAVVDGGGHGAAVAVLVG</sequence>
<feature type="region of interest" description="Disordered" evidence="1">
    <location>
        <begin position="454"/>
        <end position="481"/>
    </location>
</feature>
<evidence type="ECO:0000313" key="2">
    <source>
        <dbReference type="EMBL" id="CAL5069498.1"/>
    </source>
</evidence>
<name>A0ABC9F4K7_9POAL</name>
<feature type="compositionally biased region" description="Basic and acidic residues" evidence="1">
    <location>
        <begin position="151"/>
        <end position="160"/>
    </location>
</feature>
<feature type="region of interest" description="Disordered" evidence="1">
    <location>
        <begin position="126"/>
        <end position="160"/>
    </location>
</feature>
<feature type="region of interest" description="Disordered" evidence="1">
    <location>
        <begin position="1"/>
        <end position="67"/>
    </location>
</feature>
<evidence type="ECO:0000256" key="1">
    <source>
        <dbReference type="SAM" id="MobiDB-lite"/>
    </source>
</evidence>
<dbReference type="AlphaFoldDB" id="A0ABC9F4K7"/>
<proteinExistence type="predicted"/>
<evidence type="ECO:0000313" key="3">
    <source>
        <dbReference type="Proteomes" id="UP001497457"/>
    </source>
</evidence>
<gene>
    <name evidence="2" type="ORF">URODEC1_LOCUS102240</name>
</gene>
<dbReference type="Proteomes" id="UP001497457">
    <property type="component" value="Chromosome 5rd"/>
</dbReference>
<feature type="compositionally biased region" description="Gly residues" evidence="1">
    <location>
        <begin position="459"/>
        <end position="470"/>
    </location>
</feature>
<feature type="compositionally biased region" description="Basic and acidic residues" evidence="1">
    <location>
        <begin position="45"/>
        <end position="67"/>
    </location>
</feature>
<feature type="compositionally biased region" description="Basic and acidic residues" evidence="1">
    <location>
        <begin position="1"/>
        <end position="17"/>
    </location>
</feature>